<reference evidence="1 2" key="1">
    <citation type="journal article" date="2019" name="Mol. Biol. Evol.">
        <title>Blast fungal genomes show frequent chromosomal changes, gene gains and losses, and effector gene turnover.</title>
        <authorList>
            <person name="Gomez Luciano L.B."/>
            <person name="Jason Tsai I."/>
            <person name="Chuma I."/>
            <person name="Tosa Y."/>
            <person name="Chen Y.H."/>
            <person name="Li J.Y."/>
            <person name="Li M.Y."/>
            <person name="Jade Lu M.Y."/>
            <person name="Nakayashiki H."/>
            <person name="Li W.H."/>
        </authorList>
    </citation>
    <scope>NUCLEOTIDE SEQUENCE [LARGE SCALE GENOMIC DNA]</scope>
    <source>
        <strain evidence="1">MZ5-1-6</strain>
    </source>
</reference>
<organism evidence="1 2">
    <name type="scientific">Pyricularia oryzae</name>
    <name type="common">Rice blast fungus</name>
    <name type="synonym">Magnaporthe oryzae</name>
    <dbReference type="NCBI Taxonomy" id="318829"/>
    <lineage>
        <taxon>Eukaryota</taxon>
        <taxon>Fungi</taxon>
        <taxon>Dikarya</taxon>
        <taxon>Ascomycota</taxon>
        <taxon>Pezizomycotina</taxon>
        <taxon>Sordariomycetes</taxon>
        <taxon>Sordariomycetidae</taxon>
        <taxon>Magnaporthales</taxon>
        <taxon>Pyriculariaceae</taxon>
        <taxon>Pyricularia</taxon>
    </lineage>
</organism>
<evidence type="ECO:0000313" key="1">
    <source>
        <dbReference type="EMBL" id="QBZ62659.1"/>
    </source>
</evidence>
<dbReference type="AlphaFoldDB" id="A0A4P7NKS8"/>
<proteinExistence type="predicted"/>
<accession>A0A4P7NKS8</accession>
<dbReference type="Proteomes" id="UP000294847">
    <property type="component" value="Chromosome 5"/>
</dbReference>
<protein>
    <submittedName>
        <fullName evidence="1">Uncharacterized protein</fullName>
    </submittedName>
</protein>
<evidence type="ECO:0000313" key="2">
    <source>
        <dbReference type="Proteomes" id="UP000294847"/>
    </source>
</evidence>
<dbReference type="EMBL" id="CP034208">
    <property type="protein sequence ID" value="QBZ62659.1"/>
    <property type="molecule type" value="Genomic_DNA"/>
</dbReference>
<gene>
    <name evidence="1" type="ORF">PoMZ_11542</name>
</gene>
<name>A0A4P7NKS8_PYROR</name>
<sequence length="164" mass="17884">MGTTEYKLLRTSTACTALSSKGDGRGEKRLGVCVGDSENYSLWIKVVKCPNGKWRACKTCGSLNPDDSPPLDDSITEPRLPVSAPADFRQSIRSQSTVLLIISLVYQPKEFMPQPLVLGAATNLRTTTSQKVQDSLLATMDFSIKKRFWVANAAVQFEGLSPIG</sequence>